<dbReference type="Proteomes" id="UP001470230">
    <property type="component" value="Unassembled WGS sequence"/>
</dbReference>
<accession>A0ABR2J3Y2</accession>
<protein>
    <recommendedName>
        <fullName evidence="3">Initiator binding domain-containing protein</fullName>
    </recommendedName>
</protein>
<proteinExistence type="predicted"/>
<name>A0ABR2J3Y2_9EUKA</name>
<evidence type="ECO:0000313" key="1">
    <source>
        <dbReference type="EMBL" id="KAK8871810.1"/>
    </source>
</evidence>
<dbReference type="EMBL" id="JAPFFF010000013">
    <property type="protein sequence ID" value="KAK8871810.1"/>
    <property type="molecule type" value="Genomic_DNA"/>
</dbReference>
<evidence type="ECO:0008006" key="3">
    <source>
        <dbReference type="Google" id="ProtNLM"/>
    </source>
</evidence>
<evidence type="ECO:0000313" key="2">
    <source>
        <dbReference type="Proteomes" id="UP001470230"/>
    </source>
</evidence>
<reference evidence="1 2" key="1">
    <citation type="submission" date="2024-04" db="EMBL/GenBank/DDBJ databases">
        <title>Tritrichomonas musculus Genome.</title>
        <authorList>
            <person name="Alves-Ferreira E."/>
            <person name="Grigg M."/>
            <person name="Lorenzi H."/>
            <person name="Galac M."/>
        </authorList>
    </citation>
    <scope>NUCLEOTIDE SEQUENCE [LARGE SCALE GENOMIC DNA]</scope>
    <source>
        <strain evidence="1 2">EAF2021</strain>
    </source>
</reference>
<gene>
    <name evidence="1" type="ORF">M9Y10_007553</name>
</gene>
<sequence length="230" mass="26206">MQPPKKTKNLFRLKFSTKEVHFALGYHKEKLEEDTVKNRKVDGCENMLQELKNLFNVECDKGQGFIELIYQKCGVIDQDCLKFIFHFLSKLVNALHFTVSDIEEATTKERDILITVSCSGSNYDQICQVLNETVHFLPLPNKEISDQFIEDFLKLAETVKLKPLRQDDNSNLNESPINSNSNSNSEIDFDLIDLCEPSGSGSSEWFAFNEIGGGSSDEESINDSIFEKNF</sequence>
<organism evidence="1 2">
    <name type="scientific">Tritrichomonas musculus</name>
    <dbReference type="NCBI Taxonomy" id="1915356"/>
    <lineage>
        <taxon>Eukaryota</taxon>
        <taxon>Metamonada</taxon>
        <taxon>Parabasalia</taxon>
        <taxon>Tritrichomonadida</taxon>
        <taxon>Tritrichomonadidae</taxon>
        <taxon>Tritrichomonas</taxon>
    </lineage>
</organism>
<keyword evidence="2" id="KW-1185">Reference proteome</keyword>
<comment type="caution">
    <text evidence="1">The sequence shown here is derived from an EMBL/GenBank/DDBJ whole genome shotgun (WGS) entry which is preliminary data.</text>
</comment>